<proteinExistence type="predicted"/>
<evidence type="ECO:0000256" key="5">
    <source>
        <dbReference type="ARBA" id="ARBA00022573"/>
    </source>
</evidence>
<evidence type="ECO:0000256" key="2">
    <source>
        <dbReference type="ARBA" id="ARBA00003444"/>
    </source>
</evidence>
<dbReference type="InterPro" id="IPR004838">
    <property type="entry name" value="NHTrfase_class1_PyrdxlP-BS"/>
</dbReference>
<evidence type="ECO:0000313" key="11">
    <source>
        <dbReference type="EMBL" id="GAX00475.1"/>
    </source>
</evidence>
<dbReference type="EC" id="4.1.1.81" evidence="4"/>
<keyword evidence="11" id="KW-0032">Aminotransferase</keyword>
<keyword evidence="7" id="KW-0456">Lyase</keyword>
<dbReference type="PROSITE" id="PS00105">
    <property type="entry name" value="AA_TRANSFER_CLASS_1"/>
    <property type="match status" value="1"/>
</dbReference>
<evidence type="ECO:0000256" key="7">
    <source>
        <dbReference type="ARBA" id="ARBA00023239"/>
    </source>
</evidence>
<dbReference type="InterPro" id="IPR015421">
    <property type="entry name" value="PyrdxlP-dep_Trfase_major"/>
</dbReference>
<dbReference type="GO" id="GO:0048472">
    <property type="term" value="F:threonine-phosphate decarboxylase activity"/>
    <property type="evidence" value="ECO:0007669"/>
    <property type="project" value="UniProtKB-EC"/>
</dbReference>
<accession>A0A1Z5IFB0</accession>
<dbReference type="InterPro" id="IPR005860">
    <property type="entry name" value="CobD"/>
</dbReference>
<dbReference type="Gene3D" id="3.90.1150.10">
    <property type="entry name" value="Aspartate Aminotransferase, domain 1"/>
    <property type="match status" value="1"/>
</dbReference>
<dbReference type="InterPro" id="IPR015424">
    <property type="entry name" value="PyrdxlP-dep_Trfase"/>
</dbReference>
<name>A0A1Z5IFB0_9LACO</name>
<dbReference type="CDD" id="cd00609">
    <property type="entry name" value="AAT_like"/>
    <property type="match status" value="1"/>
</dbReference>
<dbReference type="InterPro" id="IPR015422">
    <property type="entry name" value="PyrdxlP-dep_Trfase_small"/>
</dbReference>
<dbReference type="Proteomes" id="UP000198402">
    <property type="component" value="Unassembled WGS sequence"/>
</dbReference>
<evidence type="ECO:0000256" key="4">
    <source>
        <dbReference type="ARBA" id="ARBA00012285"/>
    </source>
</evidence>
<evidence type="ECO:0000256" key="8">
    <source>
        <dbReference type="ARBA" id="ARBA00029996"/>
    </source>
</evidence>
<comment type="catalytic activity">
    <reaction evidence="9">
        <text>O-phospho-L-threonine + H(+) = (R)-1-aminopropan-2-yl phosphate + CO2</text>
        <dbReference type="Rhea" id="RHEA:11492"/>
        <dbReference type="ChEBI" id="CHEBI:15378"/>
        <dbReference type="ChEBI" id="CHEBI:16526"/>
        <dbReference type="ChEBI" id="CHEBI:58563"/>
        <dbReference type="ChEBI" id="CHEBI:58675"/>
        <dbReference type="EC" id="4.1.1.81"/>
    </reaction>
</comment>
<reference evidence="11 12" key="1">
    <citation type="submission" date="2015-11" db="EMBL/GenBank/DDBJ databases">
        <title>Draft genome sequences of new species of the genus Lactobacillus isolated from orchardgrass silage.</title>
        <authorList>
            <person name="Tohno M."/>
            <person name="Tanizawa Y."/>
            <person name="Arita M."/>
        </authorList>
    </citation>
    <scope>NUCLEOTIDE SEQUENCE [LARGE SCALE GENOMIC DNA]</scope>
    <source>
        <strain evidence="11 12">IWT126</strain>
    </source>
</reference>
<evidence type="ECO:0000256" key="3">
    <source>
        <dbReference type="ARBA" id="ARBA00004953"/>
    </source>
</evidence>
<dbReference type="AlphaFoldDB" id="A0A1Z5IFB0"/>
<dbReference type="NCBIfam" id="TIGR01140">
    <property type="entry name" value="L_thr_O3P_dcar"/>
    <property type="match status" value="1"/>
</dbReference>
<dbReference type="InterPro" id="IPR004839">
    <property type="entry name" value="Aminotransferase_I/II_large"/>
</dbReference>
<sequence length="360" mass="40640">MIKMMTVKHGGNREQIAAKTGIAADQLVDFSANINPLGLSPKMKQVLADALDEVVYYPNPAYPELKQAIGQHFNVTANNVFVGNGAVQMIFDAATALKAREALVLAPTFGEYERSLTRAGAHVSHFKLTPENDFAVDIDQLLTYLNTHSEVDLICLCNPNNPSGQMLLPADIKTIADYCRTHHIWLIVDEAFMDFVEGDRLSVIPHLDERDPVVVIRSATKFFAIPGLRLGFLVTKNPALRMKLAEQEEPWTVNIFAQRFGEKMYQDTAYIAKTQAWLSQEKQYLFNALQQISYLTVFPSRVNYYLFRSDIVHLREKLWQSGIMIRDCSDYVGLDGHYYRVAVRSHAENQQLIAGLKALL</sequence>
<comment type="function">
    <text evidence="2">Decarboxylates L-threonine-O-3-phosphate to yield (R)-1-amino-2-propanol O-2-phosphate, the precursor for the linkage between the nucleotide loop and the corrin ring in cobalamin.</text>
</comment>
<dbReference type="UniPathway" id="UPA00148"/>
<keyword evidence="11" id="KW-0808">Transferase</keyword>
<evidence type="ECO:0000256" key="1">
    <source>
        <dbReference type="ARBA" id="ARBA00001933"/>
    </source>
</evidence>
<organism evidence="11 12">
    <name type="scientific">Secundilactobacillus silagei JCM 19001</name>
    <dbReference type="NCBI Taxonomy" id="1302250"/>
    <lineage>
        <taxon>Bacteria</taxon>
        <taxon>Bacillati</taxon>
        <taxon>Bacillota</taxon>
        <taxon>Bacilli</taxon>
        <taxon>Lactobacillales</taxon>
        <taxon>Lactobacillaceae</taxon>
        <taxon>Secundilactobacillus</taxon>
    </lineage>
</organism>
<dbReference type="GO" id="GO:0009236">
    <property type="term" value="P:cobalamin biosynthetic process"/>
    <property type="evidence" value="ECO:0007669"/>
    <property type="project" value="UniProtKB-UniPathway"/>
</dbReference>
<dbReference type="GO" id="GO:0008483">
    <property type="term" value="F:transaminase activity"/>
    <property type="evidence" value="ECO:0007669"/>
    <property type="project" value="UniProtKB-KW"/>
</dbReference>
<dbReference type="EMBL" id="BCMG01000002">
    <property type="protein sequence ID" value="GAX00475.1"/>
    <property type="molecule type" value="Genomic_DNA"/>
</dbReference>
<protein>
    <recommendedName>
        <fullName evidence="4">threonine-phosphate decarboxylase</fullName>
        <ecNumber evidence="4">4.1.1.81</ecNumber>
    </recommendedName>
    <alternativeName>
        <fullName evidence="8">L-threonine-O-3-phosphate decarboxylase</fullName>
    </alternativeName>
</protein>
<feature type="domain" description="Aminotransferase class I/classII large" evidence="10">
    <location>
        <begin position="27"/>
        <end position="354"/>
    </location>
</feature>
<comment type="cofactor">
    <cofactor evidence="1">
        <name>pyridoxal 5'-phosphate</name>
        <dbReference type="ChEBI" id="CHEBI:597326"/>
    </cofactor>
</comment>
<keyword evidence="6" id="KW-0663">Pyridoxal phosphate</keyword>
<comment type="caution">
    <text evidence="11">The sequence shown here is derived from an EMBL/GenBank/DDBJ whole genome shotgun (WGS) entry which is preliminary data.</text>
</comment>
<keyword evidence="12" id="KW-1185">Reference proteome</keyword>
<comment type="pathway">
    <text evidence="3">Cofactor biosynthesis; adenosylcobalamin biosynthesis.</text>
</comment>
<dbReference type="Gene3D" id="3.40.640.10">
    <property type="entry name" value="Type I PLP-dependent aspartate aminotransferase-like (Major domain)"/>
    <property type="match status" value="1"/>
</dbReference>
<evidence type="ECO:0000256" key="9">
    <source>
        <dbReference type="ARBA" id="ARBA00048531"/>
    </source>
</evidence>
<gene>
    <name evidence="11" type="primary">hisC_1</name>
    <name evidence="11" type="ORF">IWT126_00490</name>
</gene>
<evidence type="ECO:0000256" key="6">
    <source>
        <dbReference type="ARBA" id="ARBA00022898"/>
    </source>
</evidence>
<dbReference type="PANTHER" id="PTHR42885:SF1">
    <property type="entry name" value="THREONINE-PHOSPHATE DECARBOXYLASE"/>
    <property type="match status" value="1"/>
</dbReference>
<dbReference type="STRING" id="1302250.GCA_001313225_02917"/>
<keyword evidence="5" id="KW-0169">Cobalamin biosynthesis</keyword>
<dbReference type="Pfam" id="PF00155">
    <property type="entry name" value="Aminotran_1_2"/>
    <property type="match status" value="1"/>
</dbReference>
<evidence type="ECO:0000313" key="12">
    <source>
        <dbReference type="Proteomes" id="UP000198402"/>
    </source>
</evidence>
<dbReference type="GO" id="GO:0030170">
    <property type="term" value="F:pyridoxal phosphate binding"/>
    <property type="evidence" value="ECO:0007669"/>
    <property type="project" value="InterPro"/>
</dbReference>
<evidence type="ECO:0000259" key="10">
    <source>
        <dbReference type="Pfam" id="PF00155"/>
    </source>
</evidence>
<dbReference type="SUPFAM" id="SSF53383">
    <property type="entry name" value="PLP-dependent transferases"/>
    <property type="match status" value="1"/>
</dbReference>
<dbReference type="PANTHER" id="PTHR42885">
    <property type="entry name" value="HISTIDINOL-PHOSPHATE AMINOTRANSFERASE-RELATED"/>
    <property type="match status" value="1"/>
</dbReference>